<evidence type="ECO:0000259" key="9">
    <source>
        <dbReference type="Pfam" id="PF16916"/>
    </source>
</evidence>
<dbReference type="NCBIfam" id="TIGR01297">
    <property type="entry name" value="CDF"/>
    <property type="match status" value="1"/>
</dbReference>
<name>A0A173LKY8_9ACTN</name>
<dbReference type="SUPFAM" id="SSF160240">
    <property type="entry name" value="Cation efflux protein cytoplasmic domain-like"/>
    <property type="match status" value="1"/>
</dbReference>
<dbReference type="Gene3D" id="3.30.70.1350">
    <property type="entry name" value="Cation efflux protein, cytoplasmic domain"/>
    <property type="match status" value="1"/>
</dbReference>
<dbReference type="InterPro" id="IPR027469">
    <property type="entry name" value="Cation_efflux_TMD_sf"/>
</dbReference>
<keyword evidence="11" id="KW-1185">Reference proteome</keyword>
<evidence type="ECO:0000256" key="6">
    <source>
        <dbReference type="ARBA" id="ARBA00023136"/>
    </source>
</evidence>
<keyword evidence="6 7" id="KW-0472">Membrane</keyword>
<feature type="transmembrane region" description="Helical" evidence="7">
    <location>
        <begin position="7"/>
        <end position="29"/>
    </location>
</feature>
<dbReference type="InterPro" id="IPR002524">
    <property type="entry name" value="Cation_efflux"/>
</dbReference>
<dbReference type="InterPro" id="IPR027470">
    <property type="entry name" value="Cation_efflux_CTD"/>
</dbReference>
<dbReference type="Pfam" id="PF16916">
    <property type="entry name" value="ZT_dimer"/>
    <property type="match status" value="1"/>
</dbReference>
<dbReference type="InterPro" id="IPR058533">
    <property type="entry name" value="Cation_efflux_TM"/>
</dbReference>
<dbReference type="KEGG" id="dtm:BJL86_0590"/>
<feature type="transmembrane region" description="Helical" evidence="7">
    <location>
        <begin position="177"/>
        <end position="194"/>
    </location>
</feature>
<feature type="transmembrane region" description="Helical" evidence="7">
    <location>
        <begin position="152"/>
        <end position="171"/>
    </location>
</feature>
<reference evidence="10 11" key="1">
    <citation type="submission" date="2016-06" db="EMBL/GenBank/DDBJ databases">
        <title>Complete genome sequence of a saline-alkali tolerant type strain Dietzia timorensis ID05-A0528T.</title>
        <authorList>
            <person name="Wu X."/>
        </authorList>
    </citation>
    <scope>NUCLEOTIDE SEQUENCE [LARGE SCALE GENOMIC DNA]</scope>
    <source>
        <strain evidence="10 11">ID05-A0528</strain>
    </source>
</reference>
<feature type="transmembrane region" description="Helical" evidence="7">
    <location>
        <begin position="41"/>
        <end position="58"/>
    </location>
</feature>
<accession>A0A173LKY8</accession>
<proteinExistence type="inferred from homology"/>
<keyword evidence="4 7" id="KW-0812">Transmembrane</keyword>
<dbReference type="Proteomes" id="UP000186104">
    <property type="component" value="Chromosome"/>
</dbReference>
<comment type="similarity">
    <text evidence="2">Belongs to the cation diffusion facilitator (CDF) transporter (TC 2.A.4) family.</text>
</comment>
<dbReference type="InterPro" id="IPR050291">
    <property type="entry name" value="CDF_Transporter"/>
</dbReference>
<keyword evidence="5 7" id="KW-1133">Transmembrane helix</keyword>
<evidence type="ECO:0000256" key="5">
    <source>
        <dbReference type="ARBA" id="ARBA00022989"/>
    </source>
</evidence>
<dbReference type="GO" id="GO:0015093">
    <property type="term" value="F:ferrous iron transmembrane transporter activity"/>
    <property type="evidence" value="ECO:0007669"/>
    <property type="project" value="TreeGrafter"/>
</dbReference>
<evidence type="ECO:0000259" key="8">
    <source>
        <dbReference type="Pfam" id="PF01545"/>
    </source>
</evidence>
<dbReference type="GO" id="GO:0006882">
    <property type="term" value="P:intracellular zinc ion homeostasis"/>
    <property type="evidence" value="ECO:0007669"/>
    <property type="project" value="TreeGrafter"/>
</dbReference>
<evidence type="ECO:0000256" key="1">
    <source>
        <dbReference type="ARBA" id="ARBA00004141"/>
    </source>
</evidence>
<dbReference type="Pfam" id="PF01545">
    <property type="entry name" value="Cation_efflux"/>
    <property type="match status" value="1"/>
</dbReference>
<feature type="domain" description="Cation efflux protein cytoplasmic" evidence="9">
    <location>
        <begin position="206"/>
        <end position="284"/>
    </location>
</feature>
<sequence length="296" mass="31761">MSTLKKFAWLSVAASVVTIVLKAGAWWLTGSVGLLSDAAESLVNLVASIVALIAITIAERPADDDHQFGHSKAEYFSAGVEGAMIFVAAGSIIVLAVERLLNPLELEQLGIGLLVSIIASVINGIVGTMLIRAGRKNRSVTLTADGKHLLTDVITSIGVVVGVGLVWLTGWSALDPIVAIGVGINILFVGGGLVRESAMGLMDATLSDEDNEAIEAVLDSYRRSGEVDFHELRTRESGVRRFVEFHVLVPGSWSVERAHDLVEKVESEIRDRLPDSHIASHIEPIEDDRAYNDVHL</sequence>
<dbReference type="Gene3D" id="1.20.1510.10">
    <property type="entry name" value="Cation efflux protein transmembrane domain"/>
    <property type="match status" value="1"/>
</dbReference>
<dbReference type="EMBL" id="CP015961">
    <property type="protein sequence ID" value="ANI91392.1"/>
    <property type="molecule type" value="Genomic_DNA"/>
</dbReference>
<feature type="domain" description="Cation efflux protein transmembrane" evidence="8">
    <location>
        <begin position="9"/>
        <end position="202"/>
    </location>
</feature>
<dbReference type="GO" id="GO:0005886">
    <property type="term" value="C:plasma membrane"/>
    <property type="evidence" value="ECO:0007669"/>
    <property type="project" value="TreeGrafter"/>
</dbReference>
<dbReference type="GO" id="GO:0015086">
    <property type="term" value="F:cadmium ion transmembrane transporter activity"/>
    <property type="evidence" value="ECO:0007669"/>
    <property type="project" value="TreeGrafter"/>
</dbReference>
<gene>
    <name evidence="10" type="ORF">BJL86_0590</name>
</gene>
<organism evidence="10 11">
    <name type="scientific">Dietzia timorensis</name>
    <dbReference type="NCBI Taxonomy" id="499555"/>
    <lineage>
        <taxon>Bacteria</taxon>
        <taxon>Bacillati</taxon>
        <taxon>Actinomycetota</taxon>
        <taxon>Actinomycetes</taxon>
        <taxon>Mycobacteriales</taxon>
        <taxon>Dietziaceae</taxon>
        <taxon>Dietzia</taxon>
    </lineage>
</organism>
<keyword evidence="3" id="KW-0813">Transport</keyword>
<dbReference type="PANTHER" id="PTHR43840">
    <property type="entry name" value="MITOCHONDRIAL METAL TRANSPORTER 1-RELATED"/>
    <property type="match status" value="1"/>
</dbReference>
<dbReference type="SUPFAM" id="SSF161111">
    <property type="entry name" value="Cation efflux protein transmembrane domain-like"/>
    <property type="match status" value="1"/>
</dbReference>
<feature type="transmembrane region" description="Helical" evidence="7">
    <location>
        <begin position="78"/>
        <end position="97"/>
    </location>
</feature>
<evidence type="ECO:0000313" key="11">
    <source>
        <dbReference type="Proteomes" id="UP000186104"/>
    </source>
</evidence>
<evidence type="ECO:0000256" key="3">
    <source>
        <dbReference type="ARBA" id="ARBA00022448"/>
    </source>
</evidence>
<dbReference type="InterPro" id="IPR036837">
    <property type="entry name" value="Cation_efflux_CTD_sf"/>
</dbReference>
<dbReference type="OrthoDB" id="9813655at2"/>
<dbReference type="PANTHER" id="PTHR43840:SF15">
    <property type="entry name" value="MITOCHONDRIAL METAL TRANSPORTER 1-RELATED"/>
    <property type="match status" value="1"/>
</dbReference>
<dbReference type="FunFam" id="1.20.1510.10:FF:000001">
    <property type="entry name" value="Ferrous-iron efflux pump FieF"/>
    <property type="match status" value="1"/>
</dbReference>
<dbReference type="STRING" id="499555.BJL86_0590"/>
<protein>
    <submittedName>
        <fullName evidence="10">Putative transporter</fullName>
    </submittedName>
</protein>
<dbReference type="GO" id="GO:0015341">
    <property type="term" value="F:zinc efflux antiporter activity"/>
    <property type="evidence" value="ECO:0007669"/>
    <property type="project" value="TreeGrafter"/>
</dbReference>
<comment type="subcellular location">
    <subcellularLocation>
        <location evidence="1">Membrane</location>
        <topology evidence="1">Multi-pass membrane protein</topology>
    </subcellularLocation>
</comment>
<dbReference type="RefSeq" id="WP_067476489.1">
    <property type="nucleotide sequence ID" value="NZ_CP015961.1"/>
</dbReference>
<evidence type="ECO:0000313" key="10">
    <source>
        <dbReference type="EMBL" id="ANI91392.1"/>
    </source>
</evidence>
<evidence type="ECO:0000256" key="4">
    <source>
        <dbReference type="ARBA" id="ARBA00022692"/>
    </source>
</evidence>
<feature type="transmembrane region" description="Helical" evidence="7">
    <location>
        <begin position="109"/>
        <end position="131"/>
    </location>
</feature>
<dbReference type="AlphaFoldDB" id="A0A173LKY8"/>
<evidence type="ECO:0000256" key="7">
    <source>
        <dbReference type="SAM" id="Phobius"/>
    </source>
</evidence>
<evidence type="ECO:0000256" key="2">
    <source>
        <dbReference type="ARBA" id="ARBA00008114"/>
    </source>
</evidence>